<keyword evidence="5" id="KW-1185">Reference proteome</keyword>
<evidence type="ECO:0000313" key="5">
    <source>
        <dbReference type="Proteomes" id="UP000740926"/>
    </source>
</evidence>
<organism evidence="4 5">
    <name type="scientific">Rhizopus delemar</name>
    <dbReference type="NCBI Taxonomy" id="936053"/>
    <lineage>
        <taxon>Eukaryota</taxon>
        <taxon>Fungi</taxon>
        <taxon>Fungi incertae sedis</taxon>
        <taxon>Mucoromycota</taxon>
        <taxon>Mucoromycotina</taxon>
        <taxon>Mucoromycetes</taxon>
        <taxon>Mucorales</taxon>
        <taxon>Mucorineae</taxon>
        <taxon>Rhizopodaceae</taxon>
        <taxon>Rhizopus</taxon>
    </lineage>
</organism>
<comment type="similarity">
    <text evidence="1">Belongs to the glycosyl hydrolase 3 family.</text>
</comment>
<dbReference type="GO" id="GO:0008422">
    <property type="term" value="F:beta-glucosidase activity"/>
    <property type="evidence" value="ECO:0007669"/>
    <property type="project" value="TreeGrafter"/>
</dbReference>
<dbReference type="Pfam" id="PF00933">
    <property type="entry name" value="Glyco_hydro_3"/>
    <property type="match status" value="1"/>
</dbReference>
<protein>
    <recommendedName>
        <fullName evidence="3">Glycoside hydrolase family 3 N-terminal domain-containing protein</fullName>
    </recommendedName>
</protein>
<dbReference type="InterPro" id="IPR017853">
    <property type="entry name" value="GH"/>
</dbReference>
<dbReference type="InterPro" id="IPR036962">
    <property type="entry name" value="Glyco_hydro_3_N_sf"/>
</dbReference>
<keyword evidence="2" id="KW-0378">Hydrolase</keyword>
<dbReference type="Proteomes" id="UP000740926">
    <property type="component" value="Unassembled WGS sequence"/>
</dbReference>
<accession>A0A9P6XWW3</accession>
<dbReference type="AlphaFoldDB" id="A0A9P6XWW3"/>
<dbReference type="GO" id="GO:0009251">
    <property type="term" value="P:glucan catabolic process"/>
    <property type="evidence" value="ECO:0007669"/>
    <property type="project" value="TreeGrafter"/>
</dbReference>
<evidence type="ECO:0000256" key="1">
    <source>
        <dbReference type="ARBA" id="ARBA00005336"/>
    </source>
</evidence>
<proteinExistence type="inferred from homology"/>
<name>A0A9P6XWW3_9FUNG</name>
<dbReference type="SUPFAM" id="SSF51445">
    <property type="entry name" value="(Trans)glycosidases"/>
    <property type="match status" value="1"/>
</dbReference>
<dbReference type="InterPro" id="IPR001764">
    <property type="entry name" value="Glyco_hydro_3_N"/>
</dbReference>
<dbReference type="EMBL" id="JAANIU010008804">
    <property type="protein sequence ID" value="KAG1534294.1"/>
    <property type="molecule type" value="Genomic_DNA"/>
</dbReference>
<evidence type="ECO:0000256" key="2">
    <source>
        <dbReference type="ARBA" id="ARBA00022801"/>
    </source>
</evidence>
<evidence type="ECO:0000313" key="4">
    <source>
        <dbReference type="EMBL" id="KAG1534294.1"/>
    </source>
</evidence>
<feature type="domain" description="Glycoside hydrolase family 3 N-terminal" evidence="3">
    <location>
        <begin position="2"/>
        <end position="116"/>
    </location>
</feature>
<sequence>MTLAQKIGQMTQAEIKTITPEQVRQYYIGSVLNGGGSWPGMDKHASVQAWLKLADAYHAASLATDAKTPVPVIWGTDAVHGHNNVLGATLFPHNIGLGAAGDAELIERIGEATARSVPIRPTRR</sequence>
<dbReference type="Gene3D" id="3.20.20.300">
    <property type="entry name" value="Glycoside hydrolase, family 3, N-terminal domain"/>
    <property type="match status" value="1"/>
</dbReference>
<dbReference type="PANTHER" id="PTHR30620:SF77">
    <property type="entry name" value="LYSOSOMAL BETA GLUCOSIDASE-LIKE"/>
    <property type="match status" value="1"/>
</dbReference>
<comment type="caution">
    <text evidence="4">The sequence shown here is derived from an EMBL/GenBank/DDBJ whole genome shotgun (WGS) entry which is preliminary data.</text>
</comment>
<dbReference type="InterPro" id="IPR051915">
    <property type="entry name" value="Cellulose_Degrad_GH3"/>
</dbReference>
<evidence type="ECO:0000259" key="3">
    <source>
        <dbReference type="Pfam" id="PF00933"/>
    </source>
</evidence>
<gene>
    <name evidence="4" type="ORF">G6F50_015601</name>
</gene>
<reference evidence="4 5" key="1">
    <citation type="journal article" date="2020" name="Microb. Genom.">
        <title>Genetic diversity of clinical and environmental Mucorales isolates obtained from an investigation of mucormycosis cases among solid organ transplant recipients.</title>
        <authorList>
            <person name="Nguyen M.H."/>
            <person name="Kaul D."/>
            <person name="Muto C."/>
            <person name="Cheng S.J."/>
            <person name="Richter R.A."/>
            <person name="Bruno V.M."/>
            <person name="Liu G."/>
            <person name="Beyhan S."/>
            <person name="Sundermann A.J."/>
            <person name="Mounaud S."/>
            <person name="Pasculle A.W."/>
            <person name="Nierman W.C."/>
            <person name="Driscoll E."/>
            <person name="Cumbie R."/>
            <person name="Clancy C.J."/>
            <person name="Dupont C.L."/>
        </authorList>
    </citation>
    <scope>NUCLEOTIDE SEQUENCE [LARGE SCALE GENOMIC DNA]</scope>
    <source>
        <strain evidence="4 5">GL24</strain>
    </source>
</reference>
<dbReference type="PANTHER" id="PTHR30620">
    <property type="entry name" value="PERIPLASMIC BETA-GLUCOSIDASE-RELATED"/>
    <property type="match status" value="1"/>
</dbReference>